<dbReference type="InterPro" id="IPR001036">
    <property type="entry name" value="Acrflvin-R"/>
</dbReference>
<dbReference type="PANTHER" id="PTHR32063:SF76">
    <property type="entry name" value="EFFLUX PUMP MEMBRANE TRANSPORTER"/>
    <property type="match status" value="1"/>
</dbReference>
<gene>
    <name evidence="2" type="ORF">S01H1_40082</name>
</gene>
<dbReference type="Pfam" id="PF00873">
    <property type="entry name" value="ACR_tran"/>
    <property type="match status" value="1"/>
</dbReference>
<dbReference type="InterPro" id="IPR027463">
    <property type="entry name" value="AcrB_DN_DC_subdom"/>
</dbReference>
<reference evidence="2" key="1">
    <citation type="journal article" date="2014" name="Front. Microbiol.">
        <title>High frequency of phylogenetically diverse reductive dehalogenase-homologous genes in deep subseafloor sedimentary metagenomes.</title>
        <authorList>
            <person name="Kawai M."/>
            <person name="Futagami T."/>
            <person name="Toyoda A."/>
            <person name="Takaki Y."/>
            <person name="Nishi S."/>
            <person name="Hori S."/>
            <person name="Arai W."/>
            <person name="Tsubouchi T."/>
            <person name="Morono Y."/>
            <person name="Uchiyama I."/>
            <person name="Ito T."/>
            <person name="Fujiyama A."/>
            <person name="Inagaki F."/>
            <person name="Takami H."/>
        </authorList>
    </citation>
    <scope>NUCLEOTIDE SEQUENCE</scope>
    <source>
        <strain evidence="2">Expedition CK06-06</strain>
    </source>
</reference>
<feature type="transmembrane region" description="Helical" evidence="1">
    <location>
        <begin position="124"/>
        <end position="142"/>
    </location>
</feature>
<keyword evidence="1" id="KW-1133">Transmembrane helix</keyword>
<feature type="transmembrane region" description="Helical" evidence="1">
    <location>
        <begin position="224"/>
        <end position="243"/>
    </location>
</feature>
<dbReference type="SUPFAM" id="SSF82714">
    <property type="entry name" value="Multidrug efflux transporter AcrB TolC docking domain, DN and DC subdomains"/>
    <property type="match status" value="1"/>
</dbReference>
<protein>
    <recommendedName>
        <fullName evidence="3">Hydrophobe/amphiphile efflux-1 family RND transporter</fullName>
    </recommendedName>
</protein>
<feature type="transmembrane region" description="Helical" evidence="1">
    <location>
        <begin position="149"/>
        <end position="172"/>
    </location>
</feature>
<feature type="non-terminal residue" evidence="2">
    <location>
        <position position="1"/>
    </location>
</feature>
<dbReference type="PANTHER" id="PTHR32063">
    <property type="match status" value="1"/>
</dbReference>
<organism evidence="2">
    <name type="scientific">marine sediment metagenome</name>
    <dbReference type="NCBI Taxonomy" id="412755"/>
    <lineage>
        <taxon>unclassified sequences</taxon>
        <taxon>metagenomes</taxon>
        <taxon>ecological metagenomes</taxon>
    </lineage>
</organism>
<dbReference type="Gene3D" id="3.30.70.1440">
    <property type="entry name" value="Multidrug efflux transporter AcrB pore domain"/>
    <property type="match status" value="1"/>
</dbReference>
<dbReference type="Gene3D" id="3.30.2090.10">
    <property type="entry name" value="Multidrug efflux transporter AcrB TolC docking domain, DN and DC subdomains"/>
    <property type="match status" value="1"/>
</dbReference>
<dbReference type="SUPFAM" id="SSF82866">
    <property type="entry name" value="Multidrug efflux transporter AcrB transmembrane domain"/>
    <property type="match status" value="1"/>
</dbReference>
<evidence type="ECO:0000256" key="1">
    <source>
        <dbReference type="SAM" id="Phobius"/>
    </source>
</evidence>
<dbReference type="EMBL" id="BARS01025354">
    <property type="protein sequence ID" value="GAG03184.1"/>
    <property type="molecule type" value="Genomic_DNA"/>
</dbReference>
<comment type="caution">
    <text evidence="2">The sequence shown here is derived from an EMBL/GenBank/DDBJ whole genome shotgun (WGS) entry which is preliminary data.</text>
</comment>
<sequence>LAANLGSYYVNNFNLYNKLYWVIISAEAGYRDALPDIGRIQVKNASGDMVPLAALIEVKSILGPEAVNRYNLINTAQLQGMSAVGYSSGQAITALEEIAKNELPEGYGVEWTAMSYQEVKSTGLMVYVFLLAFTFAYLFLVAQYESWSLPMAVMASATFAVFGALLPLYFITLLNNNLYAQIGIVLLIGLAAKKAIMLVEFSRVRREEGESITQAALSSARTRFRPVTMTGLCFIIGVLPLVFASGAGASSRISIGVVVFSGMIFDS</sequence>
<dbReference type="GO" id="GO:0042910">
    <property type="term" value="F:xenobiotic transmembrane transporter activity"/>
    <property type="evidence" value="ECO:0007669"/>
    <property type="project" value="TreeGrafter"/>
</dbReference>
<evidence type="ECO:0000313" key="2">
    <source>
        <dbReference type="EMBL" id="GAG03184.1"/>
    </source>
</evidence>
<dbReference type="AlphaFoldDB" id="X0UBK7"/>
<proteinExistence type="predicted"/>
<keyword evidence="1" id="KW-0812">Transmembrane</keyword>
<name>X0UBK7_9ZZZZ</name>
<feature type="non-terminal residue" evidence="2">
    <location>
        <position position="267"/>
    </location>
</feature>
<dbReference type="Gene3D" id="1.20.1640.10">
    <property type="entry name" value="Multidrug efflux transporter AcrB transmembrane domain"/>
    <property type="match status" value="1"/>
</dbReference>
<keyword evidence="1" id="KW-0472">Membrane</keyword>
<dbReference type="GO" id="GO:0005886">
    <property type="term" value="C:plasma membrane"/>
    <property type="evidence" value="ECO:0007669"/>
    <property type="project" value="TreeGrafter"/>
</dbReference>
<accession>X0UBK7</accession>
<evidence type="ECO:0008006" key="3">
    <source>
        <dbReference type="Google" id="ProtNLM"/>
    </source>
</evidence>